<comment type="similarity">
    <text evidence="1">Belongs to the short-chain dehydrogenases/reductases (SDR) family.</text>
</comment>
<dbReference type="PANTHER" id="PTHR42760:SF124">
    <property type="entry name" value="SHORT-CHAIN DEHYDROGENASE_REDUCTASE"/>
    <property type="match status" value="1"/>
</dbReference>
<dbReference type="NCBIfam" id="NF005559">
    <property type="entry name" value="PRK07231.1"/>
    <property type="match status" value="1"/>
</dbReference>
<reference evidence="3" key="1">
    <citation type="submission" date="2019-01" db="EMBL/GenBank/DDBJ databases">
        <title>Sinorhodobacter populi sp. nov. isolated from the symptomatic bark tissue of Populus euramericana canker.</title>
        <authorList>
            <person name="Li Y."/>
        </authorList>
    </citation>
    <scope>NUCLEOTIDE SEQUENCE [LARGE SCALE GENOMIC DNA]</scope>
    <source>
        <strain evidence="3">CGMCC 1.12963</strain>
    </source>
</reference>
<dbReference type="PRINTS" id="PR00081">
    <property type="entry name" value="GDHRDH"/>
</dbReference>
<proteinExistence type="inferred from homology"/>
<gene>
    <name evidence="2" type="ORF">EOW66_18300</name>
</gene>
<dbReference type="InterPro" id="IPR002347">
    <property type="entry name" value="SDR_fam"/>
</dbReference>
<accession>A0A443LH42</accession>
<organism evidence="2 3">
    <name type="scientific">Paenirhodobacter huangdaonensis</name>
    <dbReference type="NCBI Taxonomy" id="2501515"/>
    <lineage>
        <taxon>Bacteria</taxon>
        <taxon>Pseudomonadati</taxon>
        <taxon>Pseudomonadota</taxon>
        <taxon>Alphaproteobacteria</taxon>
        <taxon>Rhodobacterales</taxon>
        <taxon>Rhodobacter group</taxon>
        <taxon>Paenirhodobacter</taxon>
    </lineage>
</organism>
<dbReference type="RefSeq" id="WP_128157773.1">
    <property type="nucleotide sequence ID" value="NZ_JBHSOM010000019.1"/>
</dbReference>
<evidence type="ECO:0000313" key="3">
    <source>
        <dbReference type="Proteomes" id="UP000288071"/>
    </source>
</evidence>
<protein>
    <submittedName>
        <fullName evidence="2">SDR family oxidoreductase</fullName>
    </submittedName>
</protein>
<dbReference type="FunFam" id="3.40.50.720:FF:000084">
    <property type="entry name" value="Short-chain dehydrogenase reductase"/>
    <property type="match status" value="1"/>
</dbReference>
<dbReference type="PRINTS" id="PR00080">
    <property type="entry name" value="SDRFAMILY"/>
</dbReference>
<dbReference type="Pfam" id="PF13561">
    <property type="entry name" value="adh_short_C2"/>
    <property type="match status" value="1"/>
</dbReference>
<keyword evidence="3" id="KW-1185">Reference proteome</keyword>
<dbReference type="InterPro" id="IPR020904">
    <property type="entry name" value="Sc_DH/Rdtase_CS"/>
</dbReference>
<dbReference type="PANTHER" id="PTHR42760">
    <property type="entry name" value="SHORT-CHAIN DEHYDROGENASES/REDUCTASES FAMILY MEMBER"/>
    <property type="match status" value="1"/>
</dbReference>
<reference evidence="2 3" key="2">
    <citation type="submission" date="2019-01" db="EMBL/GenBank/DDBJ databases">
        <title>Sinorhodobacter populi sp. nov. isolated from the symptomatic bark tissue of Populus euramericana canker.</title>
        <authorList>
            <person name="Xu G."/>
        </authorList>
    </citation>
    <scope>NUCLEOTIDE SEQUENCE [LARGE SCALE GENOMIC DNA]</scope>
    <source>
        <strain evidence="2 3">CGMCC 1.12963</strain>
    </source>
</reference>
<evidence type="ECO:0000256" key="1">
    <source>
        <dbReference type="ARBA" id="ARBA00006484"/>
    </source>
</evidence>
<dbReference type="SUPFAM" id="SSF51735">
    <property type="entry name" value="NAD(P)-binding Rossmann-fold domains"/>
    <property type="match status" value="1"/>
</dbReference>
<dbReference type="Proteomes" id="UP000288071">
    <property type="component" value="Unassembled WGS sequence"/>
</dbReference>
<dbReference type="EMBL" id="SAVA01000015">
    <property type="protein sequence ID" value="RWR48385.1"/>
    <property type="molecule type" value="Genomic_DNA"/>
</dbReference>
<dbReference type="GO" id="GO:0016616">
    <property type="term" value="F:oxidoreductase activity, acting on the CH-OH group of donors, NAD or NADP as acceptor"/>
    <property type="evidence" value="ECO:0007669"/>
    <property type="project" value="TreeGrafter"/>
</dbReference>
<sequence length="263" mass="26577">MTRPSDLPTQDFTGRTALVTGAASGLGRAMAVALARAGADLVLFDLDDAGSRALAEELSAAHGVRTAACAGSVADEVDVARACAAAGALTGRLDIVMNNAGIGANHPSLDLAPALWRRAIDVNLTGVFLVAQAAGRVMAEQGGGVIVNTASMYGVVAAPERAAYCAAKAGVVALTKVLAIEWAARGIRVNAIGPGYVETALTGRMAAEGRLDLEALRARVPAGRLGTPEEMAAVALFLASDAAAYITGQTLVADGGWTAYGYL</sequence>
<comment type="caution">
    <text evidence="2">The sequence shown here is derived from an EMBL/GenBank/DDBJ whole genome shotgun (WGS) entry which is preliminary data.</text>
</comment>
<name>A0A443LH42_9RHOB</name>
<dbReference type="AlphaFoldDB" id="A0A443LH42"/>
<dbReference type="Gene3D" id="3.40.50.720">
    <property type="entry name" value="NAD(P)-binding Rossmann-like Domain"/>
    <property type="match status" value="1"/>
</dbReference>
<evidence type="ECO:0000313" key="2">
    <source>
        <dbReference type="EMBL" id="RWR48385.1"/>
    </source>
</evidence>
<dbReference type="PROSITE" id="PS00061">
    <property type="entry name" value="ADH_SHORT"/>
    <property type="match status" value="1"/>
</dbReference>
<dbReference type="InterPro" id="IPR036291">
    <property type="entry name" value="NAD(P)-bd_dom_sf"/>
</dbReference>